<dbReference type="EMBL" id="JANRHA010000019">
    <property type="protein sequence ID" value="MDG3016908.1"/>
    <property type="molecule type" value="Genomic_DNA"/>
</dbReference>
<dbReference type="Proteomes" id="UP001152755">
    <property type="component" value="Unassembled WGS sequence"/>
</dbReference>
<organism evidence="2 3">
    <name type="scientific">Speluncibacter jeojiensis</name>
    <dbReference type="NCBI Taxonomy" id="2710754"/>
    <lineage>
        <taxon>Bacteria</taxon>
        <taxon>Bacillati</taxon>
        <taxon>Actinomycetota</taxon>
        <taxon>Actinomycetes</taxon>
        <taxon>Mycobacteriales</taxon>
        <taxon>Speluncibacteraceae</taxon>
        <taxon>Speluncibacter</taxon>
    </lineage>
</organism>
<evidence type="ECO:0000313" key="2">
    <source>
        <dbReference type="EMBL" id="MDG3016908.1"/>
    </source>
</evidence>
<comment type="caution">
    <text evidence="2">The sequence shown here is derived from an EMBL/GenBank/DDBJ whole genome shotgun (WGS) entry which is preliminary data.</text>
</comment>
<proteinExistence type="predicted"/>
<keyword evidence="1" id="KW-0812">Transmembrane</keyword>
<dbReference type="AlphaFoldDB" id="A0A9X4M7X0"/>
<dbReference type="InterPro" id="IPR021517">
    <property type="entry name" value="DUF3180"/>
</dbReference>
<dbReference type="RefSeq" id="WP_277830303.1">
    <property type="nucleotide sequence ID" value="NZ_JAAIVF010000001.1"/>
</dbReference>
<reference evidence="2" key="1">
    <citation type="submission" date="2022-08" db="EMBL/GenBank/DDBJ databases">
        <title>Genome analysis of Corynebacteriales strain.</title>
        <authorList>
            <person name="Lee S.D."/>
        </authorList>
    </citation>
    <scope>NUCLEOTIDE SEQUENCE</scope>
    <source>
        <strain evidence="2">D3-21</strain>
    </source>
</reference>
<feature type="transmembrane region" description="Helical" evidence="1">
    <location>
        <begin position="12"/>
        <end position="30"/>
    </location>
</feature>
<gene>
    <name evidence="2" type="ORF">NVS88_20350</name>
</gene>
<keyword evidence="1" id="KW-1133">Transmembrane helix</keyword>
<dbReference type="Pfam" id="PF11377">
    <property type="entry name" value="DUF3180"/>
    <property type="match status" value="1"/>
</dbReference>
<name>A0A9X4M7X0_9ACTN</name>
<feature type="transmembrane region" description="Helical" evidence="1">
    <location>
        <begin position="79"/>
        <end position="103"/>
    </location>
</feature>
<evidence type="ECO:0000256" key="1">
    <source>
        <dbReference type="SAM" id="Phobius"/>
    </source>
</evidence>
<sequence length="157" mass="16688">MRLRTTRIRDLVALAVVAAVVVWTLAHVIYGSLPRVPIYAGASLYVLAAIEVVLAYIIRSRVANRELGTDPRQLHPITAARALALAKASAVVGALSAGIWAGFWLYLFPQRPLLRSATLDSPGALVGTVAGIVLAAAALWLEHCCKAPPEPPEDPAH</sequence>
<feature type="transmembrane region" description="Helical" evidence="1">
    <location>
        <begin position="123"/>
        <end position="141"/>
    </location>
</feature>
<keyword evidence="1" id="KW-0472">Membrane</keyword>
<accession>A0A9X4M7X0</accession>
<protein>
    <submittedName>
        <fullName evidence="2">DUF3180 domain-containing protein</fullName>
    </submittedName>
</protein>
<feature type="transmembrane region" description="Helical" evidence="1">
    <location>
        <begin position="36"/>
        <end position="58"/>
    </location>
</feature>
<evidence type="ECO:0000313" key="3">
    <source>
        <dbReference type="Proteomes" id="UP001152755"/>
    </source>
</evidence>
<keyword evidence="3" id="KW-1185">Reference proteome</keyword>